<comment type="caution">
    <text evidence="7">The sequence shown here is derived from an EMBL/GenBank/DDBJ whole genome shotgun (WGS) entry which is preliminary data.</text>
</comment>
<keyword evidence="8" id="KW-1185">Reference proteome</keyword>
<keyword evidence="5" id="KW-0408">Iron</keyword>
<evidence type="ECO:0000256" key="3">
    <source>
        <dbReference type="ARBA" id="ARBA00022964"/>
    </source>
</evidence>
<dbReference type="GO" id="GO:0051213">
    <property type="term" value="F:dioxygenase activity"/>
    <property type="evidence" value="ECO:0007669"/>
    <property type="project" value="UniProtKB-KW"/>
</dbReference>
<sequence>MAFYSATRHYLMHSTPDLFASAPATREPIADGAWLLRGFVLDRADQLLDTIQRVAAQAPFRHQVTPGGHTMSAAMSSCGTWGWVTDRHGYRYSARDPLTDQPWPAMPELLQQLAVSAAAAGGYEGFEPDACLINRYETGAKMGLHQDKDEDDMDAPIVSVSLGAPIRFLFGGLARTDKAAGWKLEHGDVVVWGGASRLFFHGVAPLGKRAEHPMTGAVRYNLTFRKVRL</sequence>
<evidence type="ECO:0000256" key="1">
    <source>
        <dbReference type="ARBA" id="ARBA00001954"/>
    </source>
</evidence>
<evidence type="ECO:0000313" key="7">
    <source>
        <dbReference type="EMBL" id="GGC97637.1"/>
    </source>
</evidence>
<keyword evidence="4" id="KW-0560">Oxidoreductase</keyword>
<dbReference type="PANTHER" id="PTHR16557">
    <property type="entry name" value="ALKYLATED DNA REPAIR PROTEIN ALKB-RELATED"/>
    <property type="match status" value="1"/>
</dbReference>
<dbReference type="Gene3D" id="2.60.120.590">
    <property type="entry name" value="Alpha-ketoglutarate-dependent dioxygenase AlkB-like"/>
    <property type="match status" value="1"/>
</dbReference>
<evidence type="ECO:0000313" key="8">
    <source>
        <dbReference type="Proteomes" id="UP000638188"/>
    </source>
</evidence>
<keyword evidence="3 7" id="KW-0223">Dioxygenase</keyword>
<protein>
    <submittedName>
        <fullName evidence="7">Alpha-ketoglutarate-dependent dioxygenase AlkB</fullName>
    </submittedName>
</protein>
<dbReference type="PROSITE" id="PS51471">
    <property type="entry name" value="FE2OG_OXY"/>
    <property type="match status" value="1"/>
</dbReference>
<organism evidence="7 8">
    <name type="scientific">Halopseudomonas salina</name>
    <dbReference type="NCBI Taxonomy" id="1323744"/>
    <lineage>
        <taxon>Bacteria</taxon>
        <taxon>Pseudomonadati</taxon>
        <taxon>Pseudomonadota</taxon>
        <taxon>Gammaproteobacteria</taxon>
        <taxon>Pseudomonadales</taxon>
        <taxon>Pseudomonadaceae</taxon>
        <taxon>Halopseudomonas</taxon>
    </lineage>
</organism>
<dbReference type="InterPro" id="IPR005123">
    <property type="entry name" value="Oxoglu/Fe-dep_dioxygenase_dom"/>
</dbReference>
<dbReference type="RefSeq" id="WP_373286432.1">
    <property type="nucleotide sequence ID" value="NZ_BMFF01000003.1"/>
</dbReference>
<dbReference type="InterPro" id="IPR004574">
    <property type="entry name" value="Alkb"/>
</dbReference>
<dbReference type="InterPro" id="IPR027450">
    <property type="entry name" value="AlkB-like"/>
</dbReference>
<comment type="cofactor">
    <cofactor evidence="1">
        <name>Fe(2+)</name>
        <dbReference type="ChEBI" id="CHEBI:29033"/>
    </cofactor>
</comment>
<evidence type="ECO:0000256" key="4">
    <source>
        <dbReference type="ARBA" id="ARBA00023002"/>
    </source>
</evidence>
<reference evidence="8" key="1">
    <citation type="journal article" date="2019" name="Int. J. Syst. Evol. Microbiol.">
        <title>The Global Catalogue of Microorganisms (GCM) 10K type strain sequencing project: providing services to taxonomists for standard genome sequencing and annotation.</title>
        <authorList>
            <consortium name="The Broad Institute Genomics Platform"/>
            <consortium name="The Broad Institute Genome Sequencing Center for Infectious Disease"/>
            <person name="Wu L."/>
            <person name="Ma J."/>
        </authorList>
    </citation>
    <scope>NUCLEOTIDE SEQUENCE [LARGE SCALE GENOMIC DNA]</scope>
    <source>
        <strain evidence="8">CGMCC 1.12482</strain>
    </source>
</reference>
<name>A0ABQ1PI16_9GAMM</name>
<dbReference type="EMBL" id="BMFF01000003">
    <property type="protein sequence ID" value="GGC97637.1"/>
    <property type="molecule type" value="Genomic_DNA"/>
</dbReference>
<dbReference type="PANTHER" id="PTHR16557:SF2">
    <property type="entry name" value="NUCLEIC ACID DIOXYGENASE ALKBH1"/>
    <property type="match status" value="1"/>
</dbReference>
<feature type="domain" description="Fe2OG dioxygenase" evidence="6">
    <location>
        <begin position="127"/>
        <end position="228"/>
    </location>
</feature>
<evidence type="ECO:0000256" key="5">
    <source>
        <dbReference type="ARBA" id="ARBA00023004"/>
    </source>
</evidence>
<proteinExistence type="predicted"/>
<keyword evidence="2" id="KW-0479">Metal-binding</keyword>
<dbReference type="NCBIfam" id="NF011930">
    <property type="entry name" value="PRK15401.1"/>
    <property type="match status" value="1"/>
</dbReference>
<dbReference type="InterPro" id="IPR037151">
    <property type="entry name" value="AlkB-like_sf"/>
</dbReference>
<dbReference type="SUPFAM" id="SSF51197">
    <property type="entry name" value="Clavaminate synthase-like"/>
    <property type="match status" value="1"/>
</dbReference>
<gene>
    <name evidence="7" type="ORF">GCM10007418_16280</name>
</gene>
<dbReference type="Proteomes" id="UP000638188">
    <property type="component" value="Unassembled WGS sequence"/>
</dbReference>
<evidence type="ECO:0000259" key="6">
    <source>
        <dbReference type="PROSITE" id="PS51471"/>
    </source>
</evidence>
<evidence type="ECO:0000256" key="2">
    <source>
        <dbReference type="ARBA" id="ARBA00022723"/>
    </source>
</evidence>
<dbReference type="Pfam" id="PF13532">
    <property type="entry name" value="2OG-FeII_Oxy_2"/>
    <property type="match status" value="1"/>
</dbReference>
<accession>A0ABQ1PI16</accession>